<evidence type="ECO:0000313" key="1">
    <source>
        <dbReference type="EMBL" id="ART32232.1"/>
    </source>
</evidence>
<accession>A0A1Y0B492</accession>
<name>A0A1Y0B492_9LAMI</name>
<geneLocation type="mitochondrion" evidence="1"/>
<sequence>MLLSIRFAFYSKHLPLLDFLLFVDETSRLLSKL</sequence>
<gene>
    <name evidence="1" type="ORF">AEK19_MT2077</name>
</gene>
<protein>
    <submittedName>
        <fullName evidence="1">Uncharacterized protein</fullName>
    </submittedName>
</protein>
<dbReference type="AlphaFoldDB" id="A0A1Y0B492"/>
<proteinExistence type="predicted"/>
<dbReference type="EMBL" id="KY774314">
    <property type="protein sequence ID" value="ART32232.1"/>
    <property type="molecule type" value="Genomic_DNA"/>
</dbReference>
<organism evidence="1">
    <name type="scientific">Utricularia reniformis</name>
    <dbReference type="NCBI Taxonomy" id="192314"/>
    <lineage>
        <taxon>Eukaryota</taxon>
        <taxon>Viridiplantae</taxon>
        <taxon>Streptophyta</taxon>
        <taxon>Embryophyta</taxon>
        <taxon>Tracheophyta</taxon>
        <taxon>Spermatophyta</taxon>
        <taxon>Magnoliopsida</taxon>
        <taxon>eudicotyledons</taxon>
        <taxon>Gunneridae</taxon>
        <taxon>Pentapetalae</taxon>
        <taxon>asterids</taxon>
        <taxon>lamiids</taxon>
        <taxon>Lamiales</taxon>
        <taxon>Lentibulariaceae</taxon>
        <taxon>Utricularia</taxon>
    </lineage>
</organism>
<reference evidence="1" key="1">
    <citation type="submission" date="2017-03" db="EMBL/GenBank/DDBJ databases">
        <title>The mitochondrial genome of the carnivorous plant Utricularia reniformis (Lentibulariaceae): structure, comparative analysis and evolutionary landmarks.</title>
        <authorList>
            <person name="Silva S.R."/>
            <person name="Alvarenga D.O."/>
            <person name="Michael T.P."/>
            <person name="Miranda V.F.O."/>
            <person name="Varani A.M."/>
        </authorList>
    </citation>
    <scope>NUCLEOTIDE SEQUENCE</scope>
</reference>
<keyword evidence="1" id="KW-0496">Mitochondrion</keyword>